<dbReference type="OrthoDB" id="260519at2759"/>
<evidence type="ECO:0000313" key="3">
    <source>
        <dbReference type="Proteomes" id="UP000030763"/>
    </source>
</evidence>
<reference evidence="2" key="2">
    <citation type="submission" date="2013-10" db="EMBL/GenBank/DDBJ databases">
        <authorList>
            <person name="Aslett M."/>
        </authorList>
    </citation>
    <scope>NUCLEOTIDE SEQUENCE [LARGE SCALE GENOMIC DNA]</scope>
    <source>
        <strain evidence="2">Weybridge</strain>
    </source>
</reference>
<dbReference type="EMBL" id="HG719962">
    <property type="protein sequence ID" value="CDJ58935.1"/>
    <property type="molecule type" value="Genomic_DNA"/>
</dbReference>
<feature type="region of interest" description="Disordered" evidence="1">
    <location>
        <begin position="52"/>
        <end position="79"/>
    </location>
</feature>
<feature type="non-terminal residue" evidence="2">
    <location>
        <position position="208"/>
    </location>
</feature>
<dbReference type="AlphaFoldDB" id="U6MB91"/>
<feature type="compositionally biased region" description="Low complexity" evidence="1">
    <location>
        <begin position="8"/>
        <end position="20"/>
    </location>
</feature>
<sequence length="208" mass="21440">MHGGSSPAAAHEAAEAEAAATDGATNAYVDPSAPATVSGTVAEFGTIPILRASEDGGSSNGSSSNDSNHSSGLNHIGDVGVLEGSPVPLSLPFTPLKPQNSLQSLLQTHATRIQQQQQEQQQAIGASNTVVPMRTAGRMGGEGLKSAAAEMLLLLLSVAVSPKLRMSDACAASETAARVSVSNQNRFRELMAANKPREDTLRLITPEE</sequence>
<proteinExistence type="predicted"/>
<organism evidence="2 3">
    <name type="scientific">Eimeria maxima</name>
    <name type="common">Coccidian parasite</name>
    <dbReference type="NCBI Taxonomy" id="5804"/>
    <lineage>
        <taxon>Eukaryota</taxon>
        <taxon>Sar</taxon>
        <taxon>Alveolata</taxon>
        <taxon>Apicomplexa</taxon>
        <taxon>Conoidasida</taxon>
        <taxon>Coccidia</taxon>
        <taxon>Eucoccidiorida</taxon>
        <taxon>Eimeriorina</taxon>
        <taxon>Eimeriidae</taxon>
        <taxon>Eimeria</taxon>
    </lineage>
</organism>
<dbReference type="GeneID" id="25339432"/>
<evidence type="ECO:0000313" key="2">
    <source>
        <dbReference type="EMBL" id="CDJ58935.1"/>
    </source>
</evidence>
<dbReference type="RefSeq" id="XP_013335583.1">
    <property type="nucleotide sequence ID" value="XM_013480129.1"/>
</dbReference>
<reference evidence="2" key="1">
    <citation type="submission" date="2013-10" db="EMBL/GenBank/DDBJ databases">
        <title>Genomic analysis of the causative agents of coccidiosis in chickens.</title>
        <authorList>
            <person name="Reid A.J."/>
            <person name="Blake D."/>
            <person name="Billington K."/>
            <person name="Browne H."/>
            <person name="Dunn M."/>
            <person name="Hung S."/>
            <person name="Kawahara F."/>
            <person name="Miranda-Saavedra D."/>
            <person name="Mourier T."/>
            <person name="Nagra H."/>
            <person name="Otto T.D."/>
            <person name="Rawlings N."/>
            <person name="Sanchez A."/>
            <person name="Sanders M."/>
            <person name="Subramaniam C."/>
            <person name="Tay Y."/>
            <person name="Dear P."/>
            <person name="Doerig C."/>
            <person name="Gruber A."/>
            <person name="Parkinson J."/>
            <person name="Shirley M."/>
            <person name="Wan K.L."/>
            <person name="Berriman M."/>
            <person name="Tomley F."/>
            <person name="Pain A."/>
        </authorList>
    </citation>
    <scope>NUCLEOTIDE SEQUENCE [LARGE SCALE GENOMIC DNA]</scope>
    <source>
        <strain evidence="2">Weybridge</strain>
    </source>
</reference>
<feature type="region of interest" description="Disordered" evidence="1">
    <location>
        <begin position="1"/>
        <end position="22"/>
    </location>
</feature>
<accession>U6MB91</accession>
<dbReference type="Proteomes" id="UP000030763">
    <property type="component" value="Unassembled WGS sequence"/>
</dbReference>
<keyword evidence="3" id="KW-1185">Reference proteome</keyword>
<feature type="compositionally biased region" description="Low complexity" evidence="1">
    <location>
        <begin position="55"/>
        <end position="75"/>
    </location>
</feature>
<gene>
    <name evidence="2" type="ORF">EMWEY_00054460</name>
</gene>
<dbReference type="OMA" id="FCSANAF"/>
<protein>
    <submittedName>
        <fullName evidence="2">Cytochrome b5-like heme/steroid binding domain-containing protein, putative</fullName>
    </submittedName>
</protein>
<name>U6MB91_EIMMA</name>
<evidence type="ECO:0000256" key="1">
    <source>
        <dbReference type="SAM" id="MobiDB-lite"/>
    </source>
</evidence>
<dbReference type="VEuPathDB" id="ToxoDB:EMWEY_00054460"/>